<evidence type="ECO:0000313" key="2">
    <source>
        <dbReference type="EMBL" id="ESP03544.1"/>
    </source>
</evidence>
<feature type="signal peptide" evidence="1">
    <location>
        <begin position="1"/>
        <end position="20"/>
    </location>
</feature>
<accession>V4AHK6</accession>
<evidence type="ECO:0000313" key="3">
    <source>
        <dbReference type="Proteomes" id="UP000030746"/>
    </source>
</evidence>
<keyword evidence="1" id="KW-0732">Signal</keyword>
<gene>
    <name evidence="2" type="ORF">LOTGIDRAFT_171338</name>
</gene>
<organism evidence="2 3">
    <name type="scientific">Lottia gigantea</name>
    <name type="common">Giant owl limpet</name>
    <dbReference type="NCBI Taxonomy" id="225164"/>
    <lineage>
        <taxon>Eukaryota</taxon>
        <taxon>Metazoa</taxon>
        <taxon>Spiralia</taxon>
        <taxon>Lophotrochozoa</taxon>
        <taxon>Mollusca</taxon>
        <taxon>Gastropoda</taxon>
        <taxon>Patellogastropoda</taxon>
        <taxon>Lottioidea</taxon>
        <taxon>Lottiidae</taxon>
        <taxon>Lottia</taxon>
    </lineage>
</organism>
<protein>
    <recommendedName>
        <fullName evidence="4">Prokineticin domain-containing protein</fullName>
    </recommendedName>
</protein>
<feature type="chain" id="PRO_5004717198" description="Prokineticin domain-containing protein" evidence="1">
    <location>
        <begin position="21"/>
        <end position="114"/>
    </location>
</feature>
<keyword evidence="3" id="KW-1185">Reference proteome</keyword>
<evidence type="ECO:0000256" key="1">
    <source>
        <dbReference type="SAM" id="SignalP"/>
    </source>
</evidence>
<dbReference type="GeneID" id="20241720"/>
<dbReference type="AlphaFoldDB" id="V4AHK6"/>
<evidence type="ECO:0008006" key="4">
    <source>
        <dbReference type="Google" id="ProtNLM"/>
    </source>
</evidence>
<sequence>MTKFILETFVLICVIQATLSVGCPNGCKADECCVSFFSAIASKRQLKISDLKSKFINPINTELKVHMCRKIKRKGERCLVNNRSGEWCDCEAGTTCVAHGKSGLDRFFGSCNKA</sequence>
<dbReference type="Proteomes" id="UP000030746">
    <property type="component" value="Unassembled WGS sequence"/>
</dbReference>
<proteinExistence type="predicted"/>
<dbReference type="HOGENOM" id="CLU_2173815_0_0_1"/>
<dbReference type="KEGG" id="lgi:LOTGIDRAFT_171338"/>
<dbReference type="RefSeq" id="XP_009045774.1">
    <property type="nucleotide sequence ID" value="XM_009047526.1"/>
</dbReference>
<dbReference type="EMBL" id="KB199981">
    <property type="protein sequence ID" value="ESP03544.1"/>
    <property type="molecule type" value="Genomic_DNA"/>
</dbReference>
<dbReference type="PROSITE" id="PS51257">
    <property type="entry name" value="PROKAR_LIPOPROTEIN"/>
    <property type="match status" value="1"/>
</dbReference>
<dbReference type="CTD" id="20241720"/>
<reference evidence="2 3" key="1">
    <citation type="journal article" date="2013" name="Nature">
        <title>Insights into bilaterian evolution from three spiralian genomes.</title>
        <authorList>
            <person name="Simakov O."/>
            <person name="Marletaz F."/>
            <person name="Cho S.J."/>
            <person name="Edsinger-Gonzales E."/>
            <person name="Havlak P."/>
            <person name="Hellsten U."/>
            <person name="Kuo D.H."/>
            <person name="Larsson T."/>
            <person name="Lv J."/>
            <person name="Arendt D."/>
            <person name="Savage R."/>
            <person name="Osoegawa K."/>
            <person name="de Jong P."/>
            <person name="Grimwood J."/>
            <person name="Chapman J.A."/>
            <person name="Shapiro H."/>
            <person name="Aerts A."/>
            <person name="Otillar R.P."/>
            <person name="Terry A.Y."/>
            <person name="Boore J.L."/>
            <person name="Grigoriev I.V."/>
            <person name="Lindberg D.R."/>
            <person name="Seaver E.C."/>
            <person name="Weisblat D.A."/>
            <person name="Putnam N.H."/>
            <person name="Rokhsar D.S."/>
        </authorList>
    </citation>
    <scope>NUCLEOTIDE SEQUENCE [LARGE SCALE GENOMIC DNA]</scope>
</reference>
<name>V4AHK6_LOTGI</name>